<comment type="function">
    <text evidence="2">May play the central regulatory role in sporulation. It may be an element of the effector pathway responsible for the activation of sporulation genes in response to nutritional stress. Spo0A may act in concert with spo0H (a sigma factor) to control the expression of some genes that are critical to the sporulation process.</text>
</comment>
<dbReference type="PANTHER" id="PTHR45228">
    <property type="entry name" value="CYCLIC DI-GMP PHOSPHODIESTERASE TM_0186-RELATED"/>
    <property type="match status" value="1"/>
</dbReference>
<dbReference type="CDD" id="cd01949">
    <property type="entry name" value="GGDEF"/>
    <property type="match status" value="1"/>
</dbReference>
<evidence type="ECO:0000259" key="4">
    <source>
        <dbReference type="PROSITE" id="PS50110"/>
    </source>
</evidence>
<dbReference type="Gene3D" id="3.40.50.2300">
    <property type="match status" value="1"/>
</dbReference>
<dbReference type="InterPro" id="IPR043128">
    <property type="entry name" value="Rev_trsase/Diguanyl_cyclase"/>
</dbReference>
<dbReference type="InterPro" id="IPR052020">
    <property type="entry name" value="Cyclic_di-GMP/3'3'-cGAMP_PDE"/>
</dbReference>
<dbReference type="AlphaFoldDB" id="A0AAE3AX51"/>
<dbReference type="GO" id="GO:0016779">
    <property type="term" value="F:nucleotidyltransferase activity"/>
    <property type="evidence" value="ECO:0007669"/>
    <property type="project" value="UniProtKB-KW"/>
</dbReference>
<keyword evidence="3" id="KW-0597">Phosphoprotein</keyword>
<evidence type="ECO:0000256" key="1">
    <source>
        <dbReference type="ARBA" id="ARBA00018672"/>
    </source>
</evidence>
<dbReference type="InterPro" id="IPR029787">
    <property type="entry name" value="Nucleotide_cyclase"/>
</dbReference>
<dbReference type="Gene3D" id="1.10.3210.10">
    <property type="entry name" value="Hypothetical protein af1432"/>
    <property type="match status" value="1"/>
</dbReference>
<comment type="caution">
    <text evidence="7">The sequence shown here is derived from an EMBL/GenBank/DDBJ whole genome shotgun (WGS) entry which is preliminary data.</text>
</comment>
<dbReference type="RefSeq" id="WP_308727984.1">
    <property type="nucleotide sequence ID" value="NZ_JAJEQF010000010.1"/>
</dbReference>
<dbReference type="Pfam" id="PF13487">
    <property type="entry name" value="HD_5"/>
    <property type="match status" value="1"/>
</dbReference>
<dbReference type="InterPro" id="IPR003607">
    <property type="entry name" value="HD/PDEase_dom"/>
</dbReference>
<keyword evidence="8" id="KW-1185">Reference proteome</keyword>
<gene>
    <name evidence="7" type="ORF">LKD45_05785</name>
</gene>
<feature type="domain" description="GGDEF" evidence="5">
    <location>
        <begin position="162"/>
        <end position="291"/>
    </location>
</feature>
<dbReference type="CDD" id="cd00077">
    <property type="entry name" value="HDc"/>
    <property type="match status" value="1"/>
</dbReference>
<evidence type="ECO:0000256" key="2">
    <source>
        <dbReference type="ARBA" id="ARBA00024867"/>
    </source>
</evidence>
<dbReference type="InterPro" id="IPR037522">
    <property type="entry name" value="HD_GYP_dom"/>
</dbReference>
<sequence length="672" mass="77451">MDQKISITKEQVQEEMKCFRRIFPIVRLLDGEKLLRRNDGMEAEPLETDAPEVCHCYDLWKHSAPCKYCIALEAVRSRKEKCKLEIMENDIYQVIARYLEIDGKPYVMELVHRLDEDALTDLEEKQYLIDQLTGYNEKLYRDVLTGVLNRRYYEEKIKNMRGPVGIAMMDLDNFKYYNDSYGHNVGDLALNSAVKVILSHIRKTDVLIRYGGDEFLLILPGIRKDAFDKKLNQIQKQLHQTTVEGYPGISLSVSIGGVTTVEETVGTALERADRLMYQAKKHRNQVVTESSTEGIRQEVGERLERDRSRELVLIVDDAEINREILFEMLKDRFDIIEASSGEECLELLHQYGTEISIVLLDFIMSGIDGLGVLNVMNKEHLIEDIPVIMISSEDSALHIRQAYEMGVSDYISRPFDTNVVRQRVYNTIKLYAKQRKLIDLVAGQMQEKEKNNQIMVNILSHIVECRNGESGQHVRNIGILTKLLLKKLMQKTNRYQMTWGDLNRIALASALHDIGKIGIEEAILNKPGKLTQEEYEEMKKHTVIGWSMLKNLKQYQEEPLVRMAEQICRWHHERYDGKGYPDGLKGDEIPISAQVVSLADVYDALTNERVYKKAIPHEKAIEMIVAGECGQFNPMLIEYLLEIKEDIPIQLMNAEYRNSWTPLDVWGGVMPS</sequence>
<dbReference type="SUPFAM" id="SSF109604">
    <property type="entry name" value="HD-domain/PDEase-like"/>
    <property type="match status" value="1"/>
</dbReference>
<dbReference type="Gene3D" id="3.30.70.270">
    <property type="match status" value="1"/>
</dbReference>
<dbReference type="SMART" id="SM00471">
    <property type="entry name" value="HDc"/>
    <property type="match status" value="1"/>
</dbReference>
<dbReference type="SMART" id="SM00448">
    <property type="entry name" value="REC"/>
    <property type="match status" value="1"/>
</dbReference>
<dbReference type="Proteomes" id="UP001199355">
    <property type="component" value="Unassembled WGS sequence"/>
</dbReference>
<reference evidence="7 8" key="1">
    <citation type="submission" date="2021-10" db="EMBL/GenBank/DDBJ databases">
        <title>Anaerobic single-cell dispensing facilitates the cultivation of human gut bacteria.</title>
        <authorList>
            <person name="Afrizal A."/>
        </authorList>
    </citation>
    <scope>NUCLEOTIDE SEQUENCE [LARGE SCALE GENOMIC DNA]</scope>
    <source>
        <strain evidence="7 8">CLA-AA-H244</strain>
    </source>
</reference>
<protein>
    <recommendedName>
        <fullName evidence="1">Stage 0 sporulation protein A homolog</fullName>
    </recommendedName>
</protein>
<dbReference type="SUPFAM" id="SSF52172">
    <property type="entry name" value="CheY-like"/>
    <property type="match status" value="1"/>
</dbReference>
<proteinExistence type="predicted"/>
<dbReference type="SUPFAM" id="SSF55073">
    <property type="entry name" value="Nucleotide cyclase"/>
    <property type="match status" value="1"/>
</dbReference>
<dbReference type="EMBL" id="JAJEQF010000010">
    <property type="protein sequence ID" value="MCC2167210.1"/>
    <property type="molecule type" value="Genomic_DNA"/>
</dbReference>
<name>A0AAE3AX51_9FIRM</name>
<evidence type="ECO:0000259" key="5">
    <source>
        <dbReference type="PROSITE" id="PS50887"/>
    </source>
</evidence>
<evidence type="ECO:0000313" key="8">
    <source>
        <dbReference type="Proteomes" id="UP001199355"/>
    </source>
</evidence>
<dbReference type="InterPro" id="IPR000160">
    <property type="entry name" value="GGDEF_dom"/>
</dbReference>
<dbReference type="SMART" id="SM00267">
    <property type="entry name" value="GGDEF"/>
    <property type="match status" value="1"/>
</dbReference>
<dbReference type="PROSITE" id="PS50110">
    <property type="entry name" value="RESPONSE_REGULATORY"/>
    <property type="match status" value="1"/>
</dbReference>
<feature type="domain" description="Response regulatory" evidence="4">
    <location>
        <begin position="311"/>
        <end position="428"/>
    </location>
</feature>
<dbReference type="Pfam" id="PF00990">
    <property type="entry name" value="GGDEF"/>
    <property type="match status" value="1"/>
</dbReference>
<feature type="domain" description="HD-GYP" evidence="6">
    <location>
        <begin position="448"/>
        <end position="656"/>
    </location>
</feature>
<evidence type="ECO:0000259" key="6">
    <source>
        <dbReference type="PROSITE" id="PS51832"/>
    </source>
</evidence>
<evidence type="ECO:0000313" key="7">
    <source>
        <dbReference type="EMBL" id="MCC2167210.1"/>
    </source>
</evidence>
<dbReference type="InterPro" id="IPR011006">
    <property type="entry name" value="CheY-like_superfamily"/>
</dbReference>
<keyword evidence="7" id="KW-0808">Transferase</keyword>
<dbReference type="InterPro" id="IPR001789">
    <property type="entry name" value="Sig_transdc_resp-reg_receiver"/>
</dbReference>
<keyword evidence="7" id="KW-0548">Nucleotidyltransferase</keyword>
<evidence type="ECO:0000256" key="3">
    <source>
        <dbReference type="PROSITE-ProRule" id="PRU00169"/>
    </source>
</evidence>
<dbReference type="Pfam" id="PF00072">
    <property type="entry name" value="Response_reg"/>
    <property type="match status" value="1"/>
</dbReference>
<dbReference type="PROSITE" id="PS50887">
    <property type="entry name" value="GGDEF"/>
    <property type="match status" value="1"/>
</dbReference>
<feature type="modified residue" description="4-aspartylphosphate" evidence="3">
    <location>
        <position position="361"/>
    </location>
</feature>
<organism evidence="7 8">
    <name type="scientific">Gallintestinimicrobium propionicum</name>
    <dbReference type="NCBI Taxonomy" id="2981770"/>
    <lineage>
        <taxon>Bacteria</taxon>
        <taxon>Bacillati</taxon>
        <taxon>Bacillota</taxon>
        <taxon>Clostridia</taxon>
        <taxon>Lachnospirales</taxon>
        <taxon>Lachnospiraceae</taxon>
        <taxon>Gallintestinimicrobium</taxon>
    </lineage>
</organism>
<accession>A0AAE3AX51</accession>
<dbReference type="GO" id="GO:0000160">
    <property type="term" value="P:phosphorelay signal transduction system"/>
    <property type="evidence" value="ECO:0007669"/>
    <property type="project" value="InterPro"/>
</dbReference>
<dbReference type="NCBIfam" id="TIGR00254">
    <property type="entry name" value="GGDEF"/>
    <property type="match status" value="1"/>
</dbReference>
<dbReference type="PROSITE" id="PS51832">
    <property type="entry name" value="HD_GYP"/>
    <property type="match status" value="1"/>
</dbReference>